<dbReference type="Gene3D" id="3.30.450.20">
    <property type="entry name" value="PAS domain"/>
    <property type="match status" value="2"/>
</dbReference>
<dbReference type="InterPro" id="IPR000700">
    <property type="entry name" value="PAS-assoc_C"/>
</dbReference>
<feature type="region of interest" description="Disordered" evidence="1">
    <location>
        <begin position="841"/>
        <end position="864"/>
    </location>
</feature>
<feature type="domain" description="EAL" evidence="4">
    <location>
        <begin position="586"/>
        <end position="844"/>
    </location>
</feature>
<dbReference type="Gene3D" id="3.20.20.450">
    <property type="entry name" value="EAL domain"/>
    <property type="match status" value="1"/>
</dbReference>
<name>A0A7V8JPC4_9BURK</name>
<dbReference type="EMBL" id="WNDQ01000063">
    <property type="protein sequence ID" value="KAF1019147.1"/>
    <property type="molecule type" value="Genomic_DNA"/>
</dbReference>
<dbReference type="PANTHER" id="PTHR44757">
    <property type="entry name" value="DIGUANYLATE CYCLASE DGCP"/>
    <property type="match status" value="1"/>
</dbReference>
<dbReference type="InterPro" id="IPR043128">
    <property type="entry name" value="Rev_trsase/Diguanyl_cyclase"/>
</dbReference>
<dbReference type="PIRSF" id="PIRSF005925">
    <property type="entry name" value="Dos"/>
    <property type="match status" value="1"/>
</dbReference>
<evidence type="ECO:0000259" key="3">
    <source>
        <dbReference type="PROSITE" id="PS50113"/>
    </source>
</evidence>
<dbReference type="Gene3D" id="3.30.450.40">
    <property type="match status" value="1"/>
</dbReference>
<evidence type="ECO:0000259" key="5">
    <source>
        <dbReference type="PROSITE" id="PS50887"/>
    </source>
</evidence>
<dbReference type="Pfam" id="PF13185">
    <property type="entry name" value="GAF_2"/>
    <property type="match status" value="1"/>
</dbReference>
<evidence type="ECO:0000259" key="4">
    <source>
        <dbReference type="PROSITE" id="PS50883"/>
    </source>
</evidence>
<dbReference type="InterPro" id="IPR035965">
    <property type="entry name" value="PAS-like_dom_sf"/>
</dbReference>
<comment type="caution">
    <text evidence="6">The sequence shown here is derived from an EMBL/GenBank/DDBJ whole genome shotgun (WGS) entry which is preliminary data.</text>
</comment>
<sequence length="864" mass="94267">MTLLAALNRAIAMAEFALDGTLLRANDRYCGFLGITPQDIGRLRYADLCASGPADPANALAPWHALVRGETAAGLQQRQHRNGGVRWLETASAPLLDEAGRIVGVVEVATDVTDRLHRETLHPALPRPPALVAEATDNAVLVLDEQSRIRYVNPAFSRMFGFPVEQVLGRPASDVLTPYRSPEDAAARRELLRAGRPLRTETLLHGTGDIRYWGHIVTNPVMDAQGQFRHAVSVITDITHAKLHEVLQRQVLEAMACDHPLAVVLALMCQEVERIAPSALAAVQEVDERQMLQPLAAPSLPAAFIDGLRGRAAGPAAGSCGTAAFRNAPVVITDTDTDPLWQSQRELARAHGLRASWSMPIRAADGRVVGIFTLYYRQAGEPDPFHRQLIEACTHLCALALERERSRARIQRLTFYDTLTGLPNRKLLLGRADQAIAGADRSQQPLAVLFIDIDRFKRLKDSLGPLAGDALLWSVARELEAELQPSELIGRLSGDEFAAVLPACDGARAQEVVQRLQARLGQSRHIGTATVTISASVGIAVFPADGRDMQTLLHRANRAMHHAKAGGGRGQISFFSQDMGALAQDRLLLEASLREAIEQGRLRLDYQPQVRLRGGGVYGAEALARWHDPELGEISPTRFIPLAEECGMIGALGRWVLREACRQLAAWHRRGLTVPTISVNLSPTSFHSTALPALIADTLARHSLLPRDLTLEITENMLLDTNPATLKTLGEIHALGVRLSMDDFGTGYSSLSYLRRLPVSELKLDKSFVTELDKDEGRSETALALSDAVLRIGQSLRLTVVAEGVETERQRTLLERQGYHAAQGYLFARPLPPAEFETWITQRGQRPAPAPAAAPKKQGKQAGG</sequence>
<proteinExistence type="predicted"/>
<dbReference type="InterPro" id="IPR000014">
    <property type="entry name" value="PAS"/>
</dbReference>
<dbReference type="PROSITE" id="PS50883">
    <property type="entry name" value="EAL"/>
    <property type="match status" value="1"/>
</dbReference>
<dbReference type="Pfam" id="PF00990">
    <property type="entry name" value="GGDEF"/>
    <property type="match status" value="1"/>
</dbReference>
<dbReference type="InterPro" id="IPR013656">
    <property type="entry name" value="PAS_4"/>
</dbReference>
<dbReference type="SUPFAM" id="SSF55785">
    <property type="entry name" value="PYP-like sensor domain (PAS domain)"/>
    <property type="match status" value="2"/>
</dbReference>
<dbReference type="Pfam" id="PF00563">
    <property type="entry name" value="EAL"/>
    <property type="match status" value="1"/>
</dbReference>
<dbReference type="SMART" id="SM00052">
    <property type="entry name" value="EAL"/>
    <property type="match status" value="1"/>
</dbReference>
<reference evidence="7" key="1">
    <citation type="journal article" date="2020" name="MBio">
        <title>Horizontal gene transfer to a defensive symbiont with a reduced genome amongst a multipartite beetle microbiome.</title>
        <authorList>
            <person name="Waterworth S.C."/>
            <person name="Florez L.V."/>
            <person name="Rees E.R."/>
            <person name="Hertweck C."/>
            <person name="Kaltenpoth M."/>
            <person name="Kwan J.C."/>
        </authorList>
    </citation>
    <scope>NUCLEOTIDE SEQUENCE [LARGE SCALE GENOMIC DNA]</scope>
</reference>
<feature type="domain" description="PAC" evidence="3">
    <location>
        <begin position="71"/>
        <end position="124"/>
    </location>
</feature>
<dbReference type="SUPFAM" id="SSF55073">
    <property type="entry name" value="Nucleotide cyclase"/>
    <property type="match status" value="1"/>
</dbReference>
<dbReference type="CDD" id="cd01948">
    <property type="entry name" value="EAL"/>
    <property type="match status" value="1"/>
</dbReference>
<dbReference type="Pfam" id="PF08448">
    <property type="entry name" value="PAS_4"/>
    <property type="match status" value="2"/>
</dbReference>
<dbReference type="InterPro" id="IPR000160">
    <property type="entry name" value="GGDEF_dom"/>
</dbReference>
<dbReference type="PANTHER" id="PTHR44757:SF2">
    <property type="entry name" value="BIOFILM ARCHITECTURE MAINTENANCE PROTEIN MBAA"/>
    <property type="match status" value="1"/>
</dbReference>
<organism evidence="6 7">
    <name type="scientific">Paracidovorax wautersii</name>
    <dbReference type="NCBI Taxonomy" id="1177982"/>
    <lineage>
        <taxon>Bacteria</taxon>
        <taxon>Pseudomonadati</taxon>
        <taxon>Pseudomonadota</taxon>
        <taxon>Betaproteobacteria</taxon>
        <taxon>Burkholderiales</taxon>
        <taxon>Comamonadaceae</taxon>
        <taxon>Paracidovorax</taxon>
    </lineage>
</organism>
<dbReference type="InterPro" id="IPR003018">
    <property type="entry name" value="GAF"/>
</dbReference>
<feature type="compositionally biased region" description="Low complexity" evidence="1">
    <location>
        <begin position="842"/>
        <end position="856"/>
    </location>
</feature>
<evidence type="ECO:0000313" key="6">
    <source>
        <dbReference type="EMBL" id="KAF1019147.1"/>
    </source>
</evidence>
<dbReference type="SUPFAM" id="SSF55781">
    <property type="entry name" value="GAF domain-like"/>
    <property type="match status" value="1"/>
</dbReference>
<feature type="domain" description="GGDEF" evidence="5">
    <location>
        <begin position="444"/>
        <end position="577"/>
    </location>
</feature>
<feature type="domain" description="PAS" evidence="2">
    <location>
        <begin position="132"/>
        <end position="193"/>
    </location>
</feature>
<dbReference type="SMART" id="SM00091">
    <property type="entry name" value="PAS"/>
    <property type="match status" value="2"/>
</dbReference>
<accession>A0A7V8JPC4</accession>
<dbReference type="SMART" id="SM00086">
    <property type="entry name" value="PAC"/>
    <property type="match status" value="2"/>
</dbReference>
<dbReference type="PROSITE" id="PS50113">
    <property type="entry name" value="PAC"/>
    <property type="match status" value="1"/>
</dbReference>
<protein>
    <submittedName>
        <fullName evidence="6">Oxygen sensor protein DosP</fullName>
    </submittedName>
</protein>
<dbReference type="InterPro" id="IPR029787">
    <property type="entry name" value="Nucleotide_cyclase"/>
</dbReference>
<dbReference type="NCBIfam" id="TIGR00254">
    <property type="entry name" value="GGDEF"/>
    <property type="match status" value="1"/>
</dbReference>
<dbReference type="SMART" id="SM00267">
    <property type="entry name" value="GGDEF"/>
    <property type="match status" value="1"/>
</dbReference>
<dbReference type="InterPro" id="IPR052155">
    <property type="entry name" value="Biofilm_reg_signaling"/>
</dbReference>
<dbReference type="InterPro" id="IPR029016">
    <property type="entry name" value="GAF-like_dom_sf"/>
</dbReference>
<dbReference type="PROSITE" id="PS50887">
    <property type="entry name" value="GGDEF"/>
    <property type="match status" value="1"/>
</dbReference>
<dbReference type="NCBIfam" id="TIGR00229">
    <property type="entry name" value="sensory_box"/>
    <property type="match status" value="2"/>
</dbReference>
<dbReference type="CDD" id="cd01949">
    <property type="entry name" value="GGDEF"/>
    <property type="match status" value="1"/>
</dbReference>
<evidence type="ECO:0000313" key="7">
    <source>
        <dbReference type="Proteomes" id="UP000461670"/>
    </source>
</evidence>
<dbReference type="SUPFAM" id="SSF141868">
    <property type="entry name" value="EAL domain-like"/>
    <property type="match status" value="1"/>
</dbReference>
<dbReference type="SMART" id="SM00065">
    <property type="entry name" value="GAF"/>
    <property type="match status" value="1"/>
</dbReference>
<dbReference type="CDD" id="cd00130">
    <property type="entry name" value="PAS"/>
    <property type="match status" value="2"/>
</dbReference>
<evidence type="ECO:0000259" key="2">
    <source>
        <dbReference type="PROSITE" id="PS50112"/>
    </source>
</evidence>
<dbReference type="InterPro" id="IPR035919">
    <property type="entry name" value="EAL_sf"/>
</dbReference>
<dbReference type="InterPro" id="IPR001610">
    <property type="entry name" value="PAC"/>
</dbReference>
<dbReference type="InterPro" id="IPR001633">
    <property type="entry name" value="EAL_dom"/>
</dbReference>
<dbReference type="PROSITE" id="PS50112">
    <property type="entry name" value="PAS"/>
    <property type="match status" value="1"/>
</dbReference>
<evidence type="ECO:0000256" key="1">
    <source>
        <dbReference type="SAM" id="MobiDB-lite"/>
    </source>
</evidence>
<gene>
    <name evidence="6" type="primary">dosP</name>
    <name evidence="6" type="ORF">GAK30_03289</name>
</gene>
<dbReference type="InterPro" id="IPR012226">
    <property type="entry name" value="Diguanyl_cyclase/Pdiesterase"/>
</dbReference>
<dbReference type="Gene3D" id="3.30.70.270">
    <property type="match status" value="1"/>
</dbReference>
<dbReference type="Proteomes" id="UP000461670">
    <property type="component" value="Unassembled WGS sequence"/>
</dbReference>
<dbReference type="AlphaFoldDB" id="A0A7V8JPC4"/>